<organism evidence="3 4">
    <name type="scientific">Coniella lustricola</name>
    <dbReference type="NCBI Taxonomy" id="2025994"/>
    <lineage>
        <taxon>Eukaryota</taxon>
        <taxon>Fungi</taxon>
        <taxon>Dikarya</taxon>
        <taxon>Ascomycota</taxon>
        <taxon>Pezizomycotina</taxon>
        <taxon>Sordariomycetes</taxon>
        <taxon>Sordariomycetidae</taxon>
        <taxon>Diaporthales</taxon>
        <taxon>Schizoparmaceae</taxon>
        <taxon>Coniella</taxon>
    </lineage>
</organism>
<dbReference type="InParanoid" id="A0A2T2ZZI0"/>
<feature type="compositionally biased region" description="Low complexity" evidence="1">
    <location>
        <begin position="156"/>
        <end position="171"/>
    </location>
</feature>
<feature type="compositionally biased region" description="Polar residues" evidence="1">
    <location>
        <begin position="339"/>
        <end position="359"/>
    </location>
</feature>
<evidence type="ECO:0000256" key="2">
    <source>
        <dbReference type="SAM" id="Phobius"/>
    </source>
</evidence>
<keyword evidence="2" id="KW-0472">Membrane</keyword>
<evidence type="ECO:0000256" key="1">
    <source>
        <dbReference type="SAM" id="MobiDB-lite"/>
    </source>
</evidence>
<evidence type="ECO:0000313" key="4">
    <source>
        <dbReference type="Proteomes" id="UP000241462"/>
    </source>
</evidence>
<keyword evidence="2" id="KW-0812">Transmembrane</keyword>
<proteinExistence type="predicted"/>
<feature type="transmembrane region" description="Helical" evidence="2">
    <location>
        <begin position="219"/>
        <end position="241"/>
    </location>
</feature>
<feature type="region of interest" description="Disordered" evidence="1">
    <location>
        <begin position="337"/>
        <end position="359"/>
    </location>
</feature>
<name>A0A2T2ZZI0_9PEZI</name>
<dbReference type="AlphaFoldDB" id="A0A2T2ZZI0"/>
<dbReference type="Proteomes" id="UP000241462">
    <property type="component" value="Unassembled WGS sequence"/>
</dbReference>
<accession>A0A2T2ZZI0</accession>
<reference evidence="3 4" key="1">
    <citation type="journal article" date="2018" name="Mycol. Prog.">
        <title>Coniella lustricola, a new species from submerged detritus.</title>
        <authorList>
            <person name="Raudabaugh D.B."/>
            <person name="Iturriaga T."/>
            <person name="Carver A."/>
            <person name="Mondo S."/>
            <person name="Pangilinan J."/>
            <person name="Lipzen A."/>
            <person name="He G."/>
            <person name="Amirebrahimi M."/>
            <person name="Grigoriev I.V."/>
            <person name="Miller A.N."/>
        </authorList>
    </citation>
    <scope>NUCLEOTIDE SEQUENCE [LARGE SCALE GENOMIC DNA]</scope>
    <source>
        <strain evidence="3 4">B22-T-1</strain>
    </source>
</reference>
<keyword evidence="4" id="KW-1185">Reference proteome</keyword>
<dbReference type="EMBL" id="KZ678544">
    <property type="protein sequence ID" value="PSR80078.1"/>
    <property type="molecule type" value="Genomic_DNA"/>
</dbReference>
<sequence length="359" mass="37717">MSLSSTAPLAPLTTIFTPPCATSWLLTTSKDPSQFPPFPTAGATSCDLPAWSINLEFKGFQYYSPAICPSGFEVGPGCGITKTRTTEGFPAVKPGETAVYCVPSGQTCTTDLTDYHGGVWGATSSSDTFTVGPAIQIRFQQSDLSTLETHPLTPGLTLSTLSSTPSATGSSDTNTTSSLKTFTAHSASSTETVAAYAPSVSQLSSEDLLMANKLNAIKIALIVLATLGLVVGMAFAIFHLLHIRHCGTQVSGSPIPKSSDSLVIASLVTWLARRQCHKENSDFPNELTRKPSYELEGELGPSLSEKSLGEKIPEPTAKPVELDAAAEVFRVSRCGSCMSKASSPTARSSTVLATYSSSK</sequence>
<evidence type="ECO:0000313" key="3">
    <source>
        <dbReference type="EMBL" id="PSR80078.1"/>
    </source>
</evidence>
<feature type="region of interest" description="Disordered" evidence="1">
    <location>
        <begin position="156"/>
        <end position="175"/>
    </location>
</feature>
<keyword evidence="2" id="KW-1133">Transmembrane helix</keyword>
<gene>
    <name evidence="3" type="ORF">BD289DRAFT_441513</name>
</gene>
<dbReference type="OrthoDB" id="4770059at2759"/>
<dbReference type="STRING" id="2025994.A0A2T2ZZI0"/>
<protein>
    <submittedName>
        <fullName evidence="3">Uncharacterized protein</fullName>
    </submittedName>
</protein>